<accession>A0A2S0L614</accession>
<dbReference type="OrthoDB" id="2219119at2"/>
<dbReference type="EMBL" id="CP027228">
    <property type="protein sequence ID" value="AVM48729.1"/>
    <property type="molecule type" value="Genomic_DNA"/>
</dbReference>
<protein>
    <recommendedName>
        <fullName evidence="3">NTF2 fold immunity protein domain-containing protein</fullName>
    </recommendedName>
</protein>
<evidence type="ECO:0000313" key="1">
    <source>
        <dbReference type="EMBL" id="AVM48729.1"/>
    </source>
</evidence>
<dbReference type="RefSeq" id="WP_106057783.1">
    <property type="nucleotide sequence ID" value="NZ_CP027228.1"/>
</dbReference>
<dbReference type="KEGG" id="mdv:C5Q96_07625"/>
<dbReference type="GeneID" id="78392134"/>
<keyword evidence="2" id="KW-1185">Reference proteome</keyword>
<proteinExistence type="predicted"/>
<name>A0A2S0L614_9FIRM</name>
<sequence>MNIKIKNTPEKYKSMADEIILPLVELLQELNSLEEEVFKRNSELNAEKLRLNIPANQNHPKWIGLMAEYESRYEEILKGKASSNLISKGYANHYSNPSEYFYANSKDYSLEFTMQQSDMAIIIIHFSGATDMKHKFIVRQINKRWVVDEKYYGFADEAIWYSDSI</sequence>
<dbReference type="AlphaFoldDB" id="A0A2S0L614"/>
<evidence type="ECO:0008006" key="3">
    <source>
        <dbReference type="Google" id="ProtNLM"/>
    </source>
</evidence>
<reference evidence="2" key="1">
    <citation type="submission" date="2018-02" db="EMBL/GenBank/DDBJ databases">
        <authorList>
            <person name="Holder M.E."/>
            <person name="Ajami N.J."/>
            <person name="Petrosino J.F."/>
        </authorList>
    </citation>
    <scope>NUCLEOTIDE SEQUENCE [LARGE SCALE GENOMIC DNA]</scope>
    <source>
        <strain evidence="2">CCUG 47132</strain>
    </source>
</reference>
<dbReference type="Proteomes" id="UP000237883">
    <property type="component" value="Chromosome"/>
</dbReference>
<organism evidence="1 2">
    <name type="scientific">Mogibacterium diversum</name>
    <dbReference type="NCBI Taxonomy" id="114527"/>
    <lineage>
        <taxon>Bacteria</taxon>
        <taxon>Bacillati</taxon>
        <taxon>Bacillota</taxon>
        <taxon>Clostridia</taxon>
        <taxon>Peptostreptococcales</taxon>
        <taxon>Anaerovoracaceae</taxon>
        <taxon>Mogibacterium</taxon>
    </lineage>
</organism>
<gene>
    <name evidence="1" type="ORF">C5Q96_07625</name>
</gene>
<evidence type="ECO:0000313" key="2">
    <source>
        <dbReference type="Proteomes" id="UP000237883"/>
    </source>
</evidence>